<dbReference type="STRING" id="44689.Q554V4"/>
<evidence type="ECO:0008006" key="4">
    <source>
        <dbReference type="Google" id="ProtNLM"/>
    </source>
</evidence>
<dbReference type="RefSeq" id="XP_644219.1">
    <property type="nucleotide sequence ID" value="XM_639127.1"/>
</dbReference>
<accession>Q554V4</accession>
<dbReference type="OMA" id="LMILFIH"/>
<evidence type="ECO:0000313" key="2">
    <source>
        <dbReference type="EMBL" id="EAL70207.1"/>
    </source>
</evidence>
<sequence>MASLIFLSVTLFKSLLFQISFKGAIIIMFFAMILFIHFSPYLNLDGVGTSSSRLPRRTIPLSPVLKKID</sequence>
<dbReference type="AlphaFoldDB" id="Q554V4"/>
<keyword evidence="1" id="KW-0472">Membrane</keyword>
<dbReference type="VEuPathDB" id="AmoebaDB:DDB_G0274629"/>
<dbReference type="eggNOG" id="ENOG502RIMK">
    <property type="taxonomic scope" value="Eukaryota"/>
</dbReference>
<keyword evidence="1" id="KW-0812">Transmembrane</keyword>
<gene>
    <name evidence="2" type="ORF">DDB_G0274629</name>
</gene>
<feature type="transmembrane region" description="Helical" evidence="1">
    <location>
        <begin position="26"/>
        <end position="44"/>
    </location>
</feature>
<organism evidence="2 3">
    <name type="scientific">Dictyostelium discoideum</name>
    <name type="common">Social amoeba</name>
    <dbReference type="NCBI Taxonomy" id="44689"/>
    <lineage>
        <taxon>Eukaryota</taxon>
        <taxon>Amoebozoa</taxon>
        <taxon>Evosea</taxon>
        <taxon>Eumycetozoa</taxon>
        <taxon>Dictyostelia</taxon>
        <taxon>Dictyosteliales</taxon>
        <taxon>Dictyosteliaceae</taxon>
        <taxon>Dictyostelium</taxon>
    </lineage>
</organism>
<dbReference type="GeneID" id="8619648"/>
<dbReference type="KEGG" id="ddi:DDB_G0274629"/>
<dbReference type="dictyBase" id="DDB_G0274629"/>
<dbReference type="EMBL" id="AAFI02000012">
    <property type="protein sequence ID" value="EAL70207.1"/>
    <property type="molecule type" value="Genomic_DNA"/>
</dbReference>
<comment type="caution">
    <text evidence="2">The sequence shown here is derived from an EMBL/GenBank/DDBJ whole genome shotgun (WGS) entry which is preliminary data.</text>
</comment>
<dbReference type="PaxDb" id="44689-DDB0233284"/>
<dbReference type="SMR" id="Q554V4"/>
<dbReference type="FunCoup" id="Q554V4">
    <property type="interactions" value="640"/>
</dbReference>
<dbReference type="HOGENOM" id="CLU_2781200_0_0_1"/>
<protein>
    <recommendedName>
        <fullName evidence="4">Transmembrane protein</fullName>
    </recommendedName>
</protein>
<evidence type="ECO:0000313" key="3">
    <source>
        <dbReference type="Proteomes" id="UP000002195"/>
    </source>
</evidence>
<dbReference type="Proteomes" id="UP000002195">
    <property type="component" value="Unassembled WGS sequence"/>
</dbReference>
<proteinExistence type="predicted"/>
<reference evidence="2 3" key="1">
    <citation type="journal article" date="2005" name="Nature">
        <title>The genome of the social amoeba Dictyostelium discoideum.</title>
        <authorList>
            <consortium name="The Dictyostelium discoideum Sequencing Consortium"/>
            <person name="Eichinger L."/>
            <person name="Pachebat J.A."/>
            <person name="Glockner G."/>
            <person name="Rajandream M.A."/>
            <person name="Sucgang R."/>
            <person name="Berriman M."/>
            <person name="Song J."/>
            <person name="Olsen R."/>
            <person name="Szafranski K."/>
            <person name="Xu Q."/>
            <person name="Tunggal B."/>
            <person name="Kummerfeld S."/>
            <person name="Madera M."/>
            <person name="Konfortov B.A."/>
            <person name="Rivero F."/>
            <person name="Bankier A.T."/>
            <person name="Lehmann R."/>
            <person name="Hamlin N."/>
            <person name="Davies R."/>
            <person name="Gaudet P."/>
            <person name="Fey P."/>
            <person name="Pilcher K."/>
            <person name="Chen G."/>
            <person name="Saunders D."/>
            <person name="Sodergren E."/>
            <person name="Davis P."/>
            <person name="Kerhornou A."/>
            <person name="Nie X."/>
            <person name="Hall N."/>
            <person name="Anjard C."/>
            <person name="Hemphill L."/>
            <person name="Bason N."/>
            <person name="Farbrother P."/>
            <person name="Desany B."/>
            <person name="Just E."/>
            <person name="Morio T."/>
            <person name="Rost R."/>
            <person name="Churcher C."/>
            <person name="Cooper J."/>
            <person name="Haydock S."/>
            <person name="van Driessche N."/>
            <person name="Cronin A."/>
            <person name="Goodhead I."/>
            <person name="Muzny D."/>
            <person name="Mourier T."/>
            <person name="Pain A."/>
            <person name="Lu M."/>
            <person name="Harper D."/>
            <person name="Lindsay R."/>
            <person name="Hauser H."/>
            <person name="James K."/>
            <person name="Quiles M."/>
            <person name="Madan Babu M."/>
            <person name="Saito T."/>
            <person name="Buchrieser C."/>
            <person name="Wardroper A."/>
            <person name="Felder M."/>
            <person name="Thangavelu M."/>
            <person name="Johnson D."/>
            <person name="Knights A."/>
            <person name="Loulseged H."/>
            <person name="Mungall K."/>
            <person name="Oliver K."/>
            <person name="Price C."/>
            <person name="Quail M.A."/>
            <person name="Urushihara H."/>
            <person name="Hernandez J."/>
            <person name="Rabbinowitsch E."/>
            <person name="Steffen D."/>
            <person name="Sanders M."/>
            <person name="Ma J."/>
            <person name="Kohara Y."/>
            <person name="Sharp S."/>
            <person name="Simmonds M."/>
            <person name="Spiegler S."/>
            <person name="Tivey A."/>
            <person name="Sugano S."/>
            <person name="White B."/>
            <person name="Walker D."/>
            <person name="Woodward J."/>
            <person name="Winckler T."/>
            <person name="Tanaka Y."/>
            <person name="Shaulsky G."/>
            <person name="Schleicher M."/>
            <person name="Weinstock G."/>
            <person name="Rosenthal A."/>
            <person name="Cox E.C."/>
            <person name="Chisholm R.L."/>
            <person name="Gibbs R."/>
            <person name="Loomis W.F."/>
            <person name="Platzer M."/>
            <person name="Kay R.R."/>
            <person name="Williams J."/>
            <person name="Dear P.H."/>
            <person name="Noegel A.A."/>
            <person name="Barrell B."/>
            <person name="Kuspa A."/>
        </authorList>
    </citation>
    <scope>NUCLEOTIDE SEQUENCE [LARGE SCALE GENOMIC DNA]</scope>
    <source>
        <strain evidence="2 3">AX4</strain>
    </source>
</reference>
<evidence type="ECO:0000256" key="1">
    <source>
        <dbReference type="SAM" id="Phobius"/>
    </source>
</evidence>
<keyword evidence="3" id="KW-1185">Reference proteome</keyword>
<dbReference type="InParanoid" id="Q554V4"/>
<name>Q554V4_DICDI</name>
<keyword evidence="1" id="KW-1133">Transmembrane helix</keyword>